<evidence type="ECO:0008006" key="3">
    <source>
        <dbReference type="Google" id="ProtNLM"/>
    </source>
</evidence>
<accession>A0A2T5GV55</accession>
<proteinExistence type="predicted"/>
<sequence>DLGVHTLREGFALPTSGRMTQREIWDMVGFHSREQGVHGIHYDECQHIFPKKSAEGRAMILDSFKSLLKKPDWPLMLILSGVDELAGHINSEEQLAYLLRPVPFREISLARDEDVKELNRLCFAYADTAGFDFTPLSSMDFYRRLSCACSYRWGLVIELLIDALVEASRCADLCLEAGHFCRAFTDRTSLPSRYSPFSVEDFEPLFKAAKIFDLWNEKVGRGG</sequence>
<gene>
    <name evidence="1" type="ORF">C8N42_1551</name>
</gene>
<evidence type="ECO:0000313" key="1">
    <source>
        <dbReference type="EMBL" id="PTQ63201.1"/>
    </source>
</evidence>
<dbReference type="AlphaFoldDB" id="A0A2T5GV55"/>
<keyword evidence="2" id="KW-1185">Reference proteome</keyword>
<protein>
    <recommendedName>
        <fullName evidence="3">AAA domain-containing protein</fullName>
    </recommendedName>
</protein>
<evidence type="ECO:0000313" key="2">
    <source>
        <dbReference type="Proteomes" id="UP000244077"/>
    </source>
</evidence>
<dbReference type="Proteomes" id="UP000244077">
    <property type="component" value="Unassembled WGS sequence"/>
</dbReference>
<dbReference type="EMBL" id="QAOH01000055">
    <property type="protein sequence ID" value="PTQ63201.1"/>
    <property type="molecule type" value="Genomic_DNA"/>
</dbReference>
<comment type="caution">
    <text evidence="1">The sequence shown here is derived from an EMBL/GenBank/DDBJ whole genome shotgun (WGS) entry which is preliminary data.</text>
</comment>
<name>A0A2T5GV55_9RHOB</name>
<feature type="non-terminal residue" evidence="1">
    <location>
        <position position="1"/>
    </location>
</feature>
<organism evidence="1 2">
    <name type="scientific">Celeribacter persicus</name>
    <dbReference type="NCBI Taxonomy" id="1651082"/>
    <lineage>
        <taxon>Bacteria</taxon>
        <taxon>Pseudomonadati</taxon>
        <taxon>Pseudomonadota</taxon>
        <taxon>Alphaproteobacteria</taxon>
        <taxon>Rhodobacterales</taxon>
        <taxon>Roseobacteraceae</taxon>
        <taxon>Celeribacter</taxon>
    </lineage>
</organism>
<reference evidence="1 2" key="1">
    <citation type="submission" date="2018-04" db="EMBL/GenBank/DDBJ databases">
        <title>Genomic Encyclopedia of Archaeal and Bacterial Type Strains, Phase II (KMG-II): from individual species to whole genera.</title>
        <authorList>
            <person name="Goeker M."/>
        </authorList>
    </citation>
    <scope>NUCLEOTIDE SEQUENCE [LARGE SCALE GENOMIC DNA]</scope>
    <source>
        <strain evidence="1 2">DSM 100434</strain>
    </source>
</reference>